<evidence type="ECO:0000313" key="2">
    <source>
        <dbReference type="EMBL" id="CAI8611181.1"/>
    </source>
</evidence>
<dbReference type="AlphaFoldDB" id="A0AAV1AN97"/>
<keyword evidence="3" id="KW-1185">Reference proteome</keyword>
<accession>A0AAV1AN97</accession>
<dbReference type="PANTHER" id="PTHR31286:SF153">
    <property type="entry name" value="DUF4283 DOMAIN PROTEIN"/>
    <property type="match status" value="1"/>
</dbReference>
<organism evidence="2 3">
    <name type="scientific">Vicia faba</name>
    <name type="common">Broad bean</name>
    <name type="synonym">Faba vulgaris</name>
    <dbReference type="NCBI Taxonomy" id="3906"/>
    <lineage>
        <taxon>Eukaryota</taxon>
        <taxon>Viridiplantae</taxon>
        <taxon>Streptophyta</taxon>
        <taxon>Embryophyta</taxon>
        <taxon>Tracheophyta</taxon>
        <taxon>Spermatophyta</taxon>
        <taxon>Magnoliopsida</taxon>
        <taxon>eudicotyledons</taxon>
        <taxon>Gunneridae</taxon>
        <taxon>Pentapetalae</taxon>
        <taxon>rosids</taxon>
        <taxon>fabids</taxon>
        <taxon>Fabales</taxon>
        <taxon>Fabaceae</taxon>
        <taxon>Papilionoideae</taxon>
        <taxon>50 kb inversion clade</taxon>
        <taxon>NPAAA clade</taxon>
        <taxon>Hologalegina</taxon>
        <taxon>IRL clade</taxon>
        <taxon>Fabeae</taxon>
        <taxon>Vicia</taxon>
    </lineage>
</organism>
<reference evidence="2 3" key="1">
    <citation type="submission" date="2023-01" db="EMBL/GenBank/DDBJ databases">
        <authorList>
            <person name="Kreplak J."/>
        </authorList>
    </citation>
    <scope>NUCLEOTIDE SEQUENCE [LARGE SCALE GENOMIC DNA]</scope>
</reference>
<feature type="domain" description="DUF4283" evidence="1">
    <location>
        <begin position="40"/>
        <end position="103"/>
    </location>
</feature>
<dbReference type="InterPro" id="IPR040256">
    <property type="entry name" value="At4g02000-like"/>
</dbReference>
<dbReference type="PANTHER" id="PTHR31286">
    <property type="entry name" value="GLYCINE-RICH CELL WALL STRUCTURAL PROTEIN 1.8-LIKE"/>
    <property type="match status" value="1"/>
</dbReference>
<dbReference type="Pfam" id="PF14111">
    <property type="entry name" value="DUF4283"/>
    <property type="match status" value="1"/>
</dbReference>
<dbReference type="Proteomes" id="UP001157006">
    <property type="component" value="Chromosome 4"/>
</dbReference>
<protein>
    <recommendedName>
        <fullName evidence="1">DUF4283 domain-containing protein</fullName>
    </recommendedName>
</protein>
<dbReference type="InterPro" id="IPR025558">
    <property type="entry name" value="DUF4283"/>
</dbReference>
<evidence type="ECO:0000313" key="3">
    <source>
        <dbReference type="Proteomes" id="UP001157006"/>
    </source>
</evidence>
<dbReference type="EMBL" id="OX451739">
    <property type="protein sequence ID" value="CAI8611181.1"/>
    <property type="molecule type" value="Genomic_DNA"/>
</dbReference>
<gene>
    <name evidence="2" type="ORF">VFH_IV217400</name>
</gene>
<sequence>MARPSMKNLSINDEDELEEFYFDVEEDGDEVSDLRWCLCDRFIHVQVMKKKVVDVWSLVRGFNIKEVKDDLFLFQFSHKMDMGAALQGGPWTFDSHLLIIEKLRIGMQIENIPLYHVDLWIQIQYLPTGMMMEKVGKTMENFIGAFMEYNKNNNTSYMRIRVKIDVRQQLKRQMRIKNKGGVSVI</sequence>
<name>A0AAV1AN97_VICFA</name>
<evidence type="ECO:0000259" key="1">
    <source>
        <dbReference type="Pfam" id="PF14111"/>
    </source>
</evidence>
<proteinExistence type="predicted"/>